<accession>A0A840WHP7</accession>
<dbReference type="PROSITE" id="PS51903">
    <property type="entry name" value="CLP_R"/>
    <property type="match status" value="1"/>
</dbReference>
<dbReference type="AlphaFoldDB" id="A0A840WHP7"/>
<feature type="domain" description="Clp R" evidence="2">
    <location>
        <begin position="2"/>
        <end position="157"/>
    </location>
</feature>
<evidence type="ECO:0000313" key="4">
    <source>
        <dbReference type="Proteomes" id="UP000579647"/>
    </source>
</evidence>
<keyword evidence="3" id="KW-0378">Hydrolase</keyword>
<keyword evidence="4" id="KW-1185">Reference proteome</keyword>
<keyword evidence="3" id="KW-0645">Protease</keyword>
<dbReference type="EMBL" id="JACHDO010000001">
    <property type="protein sequence ID" value="MBB5491207.1"/>
    <property type="molecule type" value="Genomic_DNA"/>
</dbReference>
<keyword evidence="3" id="KW-0067">ATP-binding</keyword>
<sequence>MAARTRTGLGQVYLDASTEALLRGDRKVGTEHVLLALLRDEGSAPARALGTGAGVDLASARRALEHLDGQALAALGITPHSPGPVLPGRASDRLSLTPAAKAVFKGLRAEAGKESIGLGHVLRGLLNRTRPDPVCALLDALDVDRDAIRARLEEQTR</sequence>
<dbReference type="Pfam" id="PF02861">
    <property type="entry name" value="Clp_N"/>
    <property type="match status" value="1"/>
</dbReference>
<evidence type="ECO:0000313" key="3">
    <source>
        <dbReference type="EMBL" id="MBB5491207.1"/>
    </source>
</evidence>
<protein>
    <submittedName>
        <fullName evidence="3">ATP-dependent Clp protease ATP-binding subunit ClpA</fullName>
    </submittedName>
</protein>
<proteinExistence type="predicted"/>
<dbReference type="GO" id="GO:0008233">
    <property type="term" value="F:peptidase activity"/>
    <property type="evidence" value="ECO:0007669"/>
    <property type="project" value="UniProtKB-KW"/>
</dbReference>
<dbReference type="InterPro" id="IPR036628">
    <property type="entry name" value="Clp_N_dom_sf"/>
</dbReference>
<gene>
    <name evidence="3" type="ORF">HNR07_002344</name>
</gene>
<evidence type="ECO:0000259" key="2">
    <source>
        <dbReference type="PROSITE" id="PS51903"/>
    </source>
</evidence>
<dbReference type="Gene3D" id="1.10.1780.10">
    <property type="entry name" value="Clp, N-terminal domain"/>
    <property type="match status" value="1"/>
</dbReference>
<dbReference type="InterPro" id="IPR004176">
    <property type="entry name" value="Clp_R_N"/>
</dbReference>
<dbReference type="GO" id="GO:0006508">
    <property type="term" value="P:proteolysis"/>
    <property type="evidence" value="ECO:0007669"/>
    <property type="project" value="UniProtKB-KW"/>
</dbReference>
<dbReference type="SUPFAM" id="SSF81923">
    <property type="entry name" value="Double Clp-N motif"/>
    <property type="match status" value="1"/>
</dbReference>
<keyword evidence="3" id="KW-0547">Nucleotide-binding</keyword>
<reference evidence="3 4" key="1">
    <citation type="submission" date="2020-08" db="EMBL/GenBank/DDBJ databases">
        <title>Sequencing the genomes of 1000 actinobacteria strains.</title>
        <authorList>
            <person name="Klenk H.-P."/>
        </authorList>
    </citation>
    <scope>NUCLEOTIDE SEQUENCE [LARGE SCALE GENOMIC DNA]</scope>
    <source>
        <strain evidence="3 4">DSM 44598</strain>
    </source>
</reference>
<comment type="caution">
    <text evidence="3">The sequence shown here is derived from an EMBL/GenBank/DDBJ whole genome shotgun (WGS) entry which is preliminary data.</text>
</comment>
<keyword evidence="1" id="KW-0677">Repeat</keyword>
<dbReference type="RefSeq" id="WP_184364904.1">
    <property type="nucleotide sequence ID" value="NZ_BAAAKM010000045.1"/>
</dbReference>
<dbReference type="Proteomes" id="UP000579647">
    <property type="component" value="Unassembled WGS sequence"/>
</dbReference>
<dbReference type="GO" id="GO:0005524">
    <property type="term" value="F:ATP binding"/>
    <property type="evidence" value="ECO:0007669"/>
    <property type="project" value="UniProtKB-KW"/>
</dbReference>
<evidence type="ECO:0000256" key="1">
    <source>
        <dbReference type="PROSITE-ProRule" id="PRU01251"/>
    </source>
</evidence>
<organism evidence="3 4">
    <name type="scientific">Nocardiopsis metallicus</name>
    <dbReference type="NCBI Taxonomy" id="179819"/>
    <lineage>
        <taxon>Bacteria</taxon>
        <taxon>Bacillati</taxon>
        <taxon>Actinomycetota</taxon>
        <taxon>Actinomycetes</taxon>
        <taxon>Streptosporangiales</taxon>
        <taxon>Nocardiopsidaceae</taxon>
        <taxon>Nocardiopsis</taxon>
    </lineage>
</organism>
<name>A0A840WHP7_9ACTN</name>